<dbReference type="InterPro" id="IPR016161">
    <property type="entry name" value="Ald_DH/histidinol_DH"/>
</dbReference>
<dbReference type="InterPro" id="IPR016162">
    <property type="entry name" value="Ald_DH_N"/>
</dbReference>
<comment type="caution">
    <text evidence="6">The sequence shown here is derived from an EMBL/GenBank/DDBJ whole genome shotgun (WGS) entry which is preliminary data.</text>
</comment>
<reference evidence="6 7" key="1">
    <citation type="submission" date="2018-12" db="EMBL/GenBank/DDBJ databases">
        <title>three novel Halomonas strain isolated from plants.</title>
        <authorList>
            <person name="Sun C."/>
        </authorList>
    </citation>
    <scope>NUCLEOTIDE SEQUENCE [LARGE SCALE GENOMIC DNA]</scope>
    <source>
        <strain evidence="6 7">RC</strain>
    </source>
</reference>
<evidence type="ECO:0000256" key="1">
    <source>
        <dbReference type="ARBA" id="ARBA00009986"/>
    </source>
</evidence>
<dbReference type="Gene3D" id="3.40.309.10">
    <property type="entry name" value="Aldehyde Dehydrogenase, Chain A, domain 2"/>
    <property type="match status" value="1"/>
</dbReference>
<dbReference type="Pfam" id="PF00171">
    <property type="entry name" value="Aldedh"/>
    <property type="match status" value="1"/>
</dbReference>
<dbReference type="SUPFAM" id="SSF53720">
    <property type="entry name" value="ALDH-like"/>
    <property type="match status" value="1"/>
</dbReference>
<evidence type="ECO:0000259" key="5">
    <source>
        <dbReference type="Pfam" id="PF00171"/>
    </source>
</evidence>
<evidence type="ECO:0000256" key="2">
    <source>
        <dbReference type="ARBA" id="ARBA00023002"/>
    </source>
</evidence>
<dbReference type="FunFam" id="3.40.309.10:FF:000009">
    <property type="entry name" value="Aldehyde dehydrogenase A"/>
    <property type="match status" value="1"/>
</dbReference>
<dbReference type="FunFam" id="3.40.605.10:FF:000007">
    <property type="entry name" value="NAD/NADP-dependent betaine aldehyde dehydrogenase"/>
    <property type="match status" value="1"/>
</dbReference>
<dbReference type="PROSITE" id="PS00687">
    <property type="entry name" value="ALDEHYDE_DEHYDR_GLU"/>
    <property type="match status" value="1"/>
</dbReference>
<feature type="domain" description="Aldehyde dehydrogenase" evidence="5">
    <location>
        <begin position="25"/>
        <end position="477"/>
    </location>
</feature>
<evidence type="ECO:0000313" key="7">
    <source>
        <dbReference type="Proteomes" id="UP000286912"/>
    </source>
</evidence>
<accession>A0A433LB53</accession>
<proteinExistence type="inferred from homology"/>
<protein>
    <submittedName>
        <fullName evidence="6">Aldehyde dehydrogenase family protein</fullName>
    </submittedName>
</protein>
<feature type="active site" evidence="3">
    <location>
        <position position="251"/>
    </location>
</feature>
<gene>
    <name evidence="6" type="ORF">ELY37_13775</name>
</gene>
<dbReference type="InterPro" id="IPR029510">
    <property type="entry name" value="Ald_DH_CS_GLU"/>
</dbReference>
<evidence type="ECO:0000256" key="4">
    <source>
        <dbReference type="RuleBase" id="RU003345"/>
    </source>
</evidence>
<comment type="similarity">
    <text evidence="1 4">Belongs to the aldehyde dehydrogenase family.</text>
</comment>
<evidence type="ECO:0000313" key="6">
    <source>
        <dbReference type="EMBL" id="RUR45125.1"/>
    </source>
</evidence>
<dbReference type="PANTHER" id="PTHR11699">
    <property type="entry name" value="ALDEHYDE DEHYDROGENASE-RELATED"/>
    <property type="match status" value="1"/>
</dbReference>
<dbReference type="OrthoDB" id="9812625at2"/>
<sequence>MTSATENTVKIGHLINGEIKDASEYRSHIDPGKLSDVVASVAVGTADDAEQAIQAAHKAYLSWRKTEPKARVEMMLKAGEILGECAEDLAPLLVREHGGVLWEAQADFALGKGVLQHTASLAEAFLEPVNIDDDQCTIRVEKQPRGVVAAIVPWNMPVVLTMMKLAPALATGNTLVLKPSPFASAALTIALQRIAAVFPPGVINVVHGDIEVGETLTTHPLVRKVGFTGGTATARAVMKSAAGSIKNLTLELGGNDPAIVLDDADIDKTLDRMLSGIFTRSGQICFAVKRIYVPRAMHDQFVDALCNRVSEFVVGHGLSEGVNFGPLATEAQYQNVRKLIDIAKASDAQVVELGRMADGVDKSDGYYMLPHVVIGASHTDQVSCCEQFGPVIPVIAYDDEEQVIEWANDSEYGLGSSVWTSDSERGFQIASRIEAGSTFINSHSFDSLDLRMPFGGIKLSGIGREFGEAGMAEYVEEHAIRLLK</sequence>
<name>A0A433LB53_9GAMM</name>
<keyword evidence="7" id="KW-1185">Reference proteome</keyword>
<dbReference type="AlphaFoldDB" id="A0A433LB53"/>
<dbReference type="EMBL" id="RZHD01000006">
    <property type="protein sequence ID" value="RUR45125.1"/>
    <property type="molecule type" value="Genomic_DNA"/>
</dbReference>
<dbReference type="RefSeq" id="WP_126981875.1">
    <property type="nucleotide sequence ID" value="NZ_RZHD01000006.1"/>
</dbReference>
<organism evidence="6 7">
    <name type="scientific">Vreelandella populi</name>
    <dbReference type="NCBI Taxonomy" id="2498858"/>
    <lineage>
        <taxon>Bacteria</taxon>
        <taxon>Pseudomonadati</taxon>
        <taxon>Pseudomonadota</taxon>
        <taxon>Gammaproteobacteria</taxon>
        <taxon>Oceanospirillales</taxon>
        <taxon>Halomonadaceae</taxon>
        <taxon>Vreelandella</taxon>
    </lineage>
</organism>
<dbReference type="Gene3D" id="3.40.605.10">
    <property type="entry name" value="Aldehyde Dehydrogenase, Chain A, domain 1"/>
    <property type="match status" value="1"/>
</dbReference>
<dbReference type="GO" id="GO:0016620">
    <property type="term" value="F:oxidoreductase activity, acting on the aldehyde or oxo group of donors, NAD or NADP as acceptor"/>
    <property type="evidence" value="ECO:0007669"/>
    <property type="project" value="InterPro"/>
</dbReference>
<evidence type="ECO:0000256" key="3">
    <source>
        <dbReference type="PROSITE-ProRule" id="PRU10007"/>
    </source>
</evidence>
<keyword evidence="2 4" id="KW-0560">Oxidoreductase</keyword>
<dbReference type="InterPro" id="IPR016163">
    <property type="entry name" value="Ald_DH_C"/>
</dbReference>
<dbReference type="InterPro" id="IPR015590">
    <property type="entry name" value="Aldehyde_DH_dom"/>
</dbReference>
<dbReference type="Proteomes" id="UP000286912">
    <property type="component" value="Unassembled WGS sequence"/>
</dbReference>